<name>A0A848N5L4_9FLAO</name>
<gene>
    <name evidence="1" type="ORF">HIO71_08315</name>
</gene>
<organism evidence="1 2">
    <name type="scientific">Chryseobacterium aquaticum</name>
    <dbReference type="NCBI Taxonomy" id="452084"/>
    <lineage>
        <taxon>Bacteria</taxon>
        <taxon>Pseudomonadati</taxon>
        <taxon>Bacteroidota</taxon>
        <taxon>Flavobacteriia</taxon>
        <taxon>Flavobacteriales</taxon>
        <taxon>Weeksellaceae</taxon>
        <taxon>Chryseobacterium group</taxon>
        <taxon>Chryseobacterium</taxon>
    </lineage>
</organism>
<evidence type="ECO:0000313" key="2">
    <source>
        <dbReference type="Proteomes" id="UP000548067"/>
    </source>
</evidence>
<proteinExistence type="predicted"/>
<comment type="caution">
    <text evidence="1">The sequence shown here is derived from an EMBL/GenBank/DDBJ whole genome shotgun (WGS) entry which is preliminary data.</text>
</comment>
<dbReference type="RefSeq" id="WP_169321082.1">
    <property type="nucleotide sequence ID" value="NZ_JABCJF010000003.1"/>
</dbReference>
<dbReference type="EMBL" id="JABCJF010000003">
    <property type="protein sequence ID" value="NMR34215.1"/>
    <property type="molecule type" value="Genomic_DNA"/>
</dbReference>
<protein>
    <submittedName>
        <fullName evidence="1">Uncharacterized protein</fullName>
    </submittedName>
</protein>
<dbReference type="AlphaFoldDB" id="A0A848N5L4"/>
<dbReference type="Proteomes" id="UP000548067">
    <property type="component" value="Unassembled WGS sequence"/>
</dbReference>
<sequence length="63" mass="7298">MTIYNSLIIINIYKNPNLFSKHPEWALAMFRNAVAPLFCKNAFPTKKGIAFLPTKIFLDIYFS</sequence>
<evidence type="ECO:0000313" key="1">
    <source>
        <dbReference type="EMBL" id="NMR34215.1"/>
    </source>
</evidence>
<accession>A0A848N5L4</accession>
<reference evidence="1 2" key="1">
    <citation type="submission" date="2020-04" db="EMBL/GenBank/DDBJ databases">
        <title>Genome analysis and antimicrobial resistance characteristics of Chryseobacterium aquaticum isolated from farmed salmonids.</title>
        <authorList>
            <person name="Saticioglu I.B."/>
            <person name="Duman M."/>
            <person name="Altun S."/>
        </authorList>
    </citation>
    <scope>NUCLEOTIDE SEQUENCE [LARGE SCALE GENOMIC DNA]</scope>
    <source>
        <strain evidence="1 2">C-174</strain>
    </source>
</reference>